<dbReference type="InterPro" id="IPR015797">
    <property type="entry name" value="NUDIX_hydrolase-like_dom_sf"/>
</dbReference>
<comment type="cofactor">
    <cofactor evidence="1">
        <name>Mg(2+)</name>
        <dbReference type="ChEBI" id="CHEBI:18420"/>
    </cofactor>
</comment>
<dbReference type="InterPro" id="IPR000086">
    <property type="entry name" value="NUDIX_hydrolase_dom"/>
</dbReference>
<dbReference type="PANTHER" id="PTHR43046">
    <property type="entry name" value="GDP-MANNOSE MANNOSYL HYDROLASE"/>
    <property type="match status" value="1"/>
</dbReference>
<proteinExistence type="inferred from homology"/>
<accession>A0A839QCJ9</accession>
<keyword evidence="3 4" id="KW-0378">Hydrolase</keyword>
<evidence type="ECO:0000259" key="5">
    <source>
        <dbReference type="PROSITE" id="PS51462"/>
    </source>
</evidence>
<name>A0A839QCJ9_9MICC</name>
<dbReference type="EMBL" id="JACHVS010000001">
    <property type="protein sequence ID" value="MBB2993838.1"/>
    <property type="molecule type" value="Genomic_DNA"/>
</dbReference>
<dbReference type="Pfam" id="PF00293">
    <property type="entry name" value="NUDIX"/>
    <property type="match status" value="1"/>
</dbReference>
<organism evidence="6 7">
    <name type="scientific">Paeniglutamicibacter cryotolerans</name>
    <dbReference type="NCBI Taxonomy" id="670079"/>
    <lineage>
        <taxon>Bacteria</taxon>
        <taxon>Bacillati</taxon>
        <taxon>Actinomycetota</taxon>
        <taxon>Actinomycetes</taxon>
        <taxon>Micrococcales</taxon>
        <taxon>Micrococcaceae</taxon>
        <taxon>Paeniglutamicibacter</taxon>
    </lineage>
</organism>
<gene>
    <name evidence="6" type="ORF">E9229_000029</name>
</gene>
<dbReference type="AlphaFoldDB" id="A0A839QCJ9"/>
<evidence type="ECO:0000256" key="1">
    <source>
        <dbReference type="ARBA" id="ARBA00001946"/>
    </source>
</evidence>
<evidence type="ECO:0000256" key="4">
    <source>
        <dbReference type="RuleBase" id="RU003476"/>
    </source>
</evidence>
<dbReference type="GO" id="GO:0016787">
    <property type="term" value="F:hydrolase activity"/>
    <property type="evidence" value="ECO:0007669"/>
    <property type="project" value="UniProtKB-KW"/>
</dbReference>
<comment type="caution">
    <text evidence="6">The sequence shown here is derived from an EMBL/GenBank/DDBJ whole genome shotgun (WGS) entry which is preliminary data.</text>
</comment>
<feature type="domain" description="Nudix hydrolase" evidence="5">
    <location>
        <begin position="13"/>
        <end position="155"/>
    </location>
</feature>
<dbReference type="Proteomes" id="UP000523000">
    <property type="component" value="Unassembled WGS sequence"/>
</dbReference>
<evidence type="ECO:0000313" key="7">
    <source>
        <dbReference type="Proteomes" id="UP000523000"/>
    </source>
</evidence>
<evidence type="ECO:0000256" key="2">
    <source>
        <dbReference type="ARBA" id="ARBA00005582"/>
    </source>
</evidence>
<dbReference type="PANTHER" id="PTHR43046:SF16">
    <property type="entry name" value="ADP-RIBOSE PYROPHOSPHATASE YJHB-RELATED"/>
    <property type="match status" value="1"/>
</dbReference>
<dbReference type="PROSITE" id="PS00893">
    <property type="entry name" value="NUDIX_BOX"/>
    <property type="match status" value="1"/>
</dbReference>
<dbReference type="Gene3D" id="3.90.79.10">
    <property type="entry name" value="Nucleoside Triphosphate Pyrophosphohydrolase"/>
    <property type="match status" value="1"/>
</dbReference>
<protein>
    <submittedName>
        <fullName evidence="6">ADP-ribose pyrophosphatase YjhB (NUDIX family)</fullName>
    </submittedName>
</protein>
<evidence type="ECO:0000256" key="3">
    <source>
        <dbReference type="ARBA" id="ARBA00022801"/>
    </source>
</evidence>
<dbReference type="SUPFAM" id="SSF55811">
    <property type="entry name" value="Nudix"/>
    <property type="match status" value="1"/>
</dbReference>
<dbReference type="CDD" id="cd02883">
    <property type="entry name" value="NUDIX_Hydrolase"/>
    <property type="match status" value="1"/>
</dbReference>
<keyword evidence="7" id="KW-1185">Reference proteome</keyword>
<reference evidence="6 7" key="1">
    <citation type="submission" date="2020-08" db="EMBL/GenBank/DDBJ databases">
        <title>Sequencing the genomes of 1000 actinobacteria strains.</title>
        <authorList>
            <person name="Klenk H.-P."/>
        </authorList>
    </citation>
    <scope>NUCLEOTIDE SEQUENCE [LARGE SCALE GENOMIC DNA]</scope>
    <source>
        <strain evidence="6 7">DSM 22826</strain>
    </source>
</reference>
<comment type="similarity">
    <text evidence="2 4">Belongs to the Nudix hydrolase family.</text>
</comment>
<evidence type="ECO:0000313" key="6">
    <source>
        <dbReference type="EMBL" id="MBB2993838.1"/>
    </source>
</evidence>
<dbReference type="PRINTS" id="PR00502">
    <property type="entry name" value="NUDIXFAMILY"/>
</dbReference>
<dbReference type="RefSeq" id="WP_183509181.1">
    <property type="nucleotide sequence ID" value="NZ_BAABGK010000092.1"/>
</dbReference>
<dbReference type="InterPro" id="IPR020476">
    <property type="entry name" value="Nudix_hydrolase"/>
</dbReference>
<dbReference type="PROSITE" id="PS51462">
    <property type="entry name" value="NUDIX"/>
    <property type="match status" value="1"/>
</dbReference>
<dbReference type="InterPro" id="IPR020084">
    <property type="entry name" value="NUDIX_hydrolase_CS"/>
</dbReference>
<sequence length="160" mass="17524">MSISPAAAVPGFDTRLAAYCVVIHEDRILLALWDMRGSDPGFIPRWVLPGGGVELGESTRNAAVREVAEETGYRVELDELLDVQTAVIPAAKRYSGPDRPMQTVAVLYRAHTVSGELRHETGGSTSEAGWFSFEQVAALNRIPRVDAAIADYLAQREERK</sequence>